<reference evidence="1 2" key="1">
    <citation type="journal article" date="2023" name="ACS Omega">
        <title>Identification of the Neoaspergillic Acid Biosynthesis Gene Cluster by Establishing an In Vitro CRISPR-Ribonucleoprotein Genetic System in Aspergillus melleus.</title>
        <authorList>
            <person name="Yuan B."/>
            <person name="Grau M.F."/>
            <person name="Murata R.M."/>
            <person name="Torok T."/>
            <person name="Venkateswaran K."/>
            <person name="Stajich J.E."/>
            <person name="Wang C.C.C."/>
        </authorList>
    </citation>
    <scope>NUCLEOTIDE SEQUENCE [LARGE SCALE GENOMIC DNA]</scope>
    <source>
        <strain evidence="1 2">IMV 1140</strain>
    </source>
</reference>
<gene>
    <name evidence="1" type="ORF">N8T08_005558</name>
</gene>
<sequence>MTDSGQAGNAYRTPFDYANWTLIVLVTLWTLIFLFLEVFACGADPSVSWASLTSLRSKCVDTFAMQTGCAVFSWVMDLAILIESLFMIAPLQMSFRKKLQVCLVFLCSIFAVIAGLLRMIGWIQIVIQGTQNPTTKVLSTTLPTIDQEGIVSIMLFWTYIEIGIGFTVACLPPCARHLDKLSLSRVLNKLGSLPSALSLFSSSRKTDPR</sequence>
<organism evidence="1 2">
    <name type="scientific">Aspergillus melleus</name>
    <dbReference type="NCBI Taxonomy" id="138277"/>
    <lineage>
        <taxon>Eukaryota</taxon>
        <taxon>Fungi</taxon>
        <taxon>Dikarya</taxon>
        <taxon>Ascomycota</taxon>
        <taxon>Pezizomycotina</taxon>
        <taxon>Eurotiomycetes</taxon>
        <taxon>Eurotiomycetidae</taxon>
        <taxon>Eurotiales</taxon>
        <taxon>Aspergillaceae</taxon>
        <taxon>Aspergillus</taxon>
        <taxon>Aspergillus subgen. Circumdati</taxon>
    </lineage>
</organism>
<accession>A0ACC3B2M9</accession>
<name>A0ACC3B2M9_9EURO</name>
<protein>
    <submittedName>
        <fullName evidence="1">Uncharacterized protein</fullName>
    </submittedName>
</protein>
<dbReference type="EMBL" id="JAOPJF010000031">
    <property type="protein sequence ID" value="KAK1144405.1"/>
    <property type="molecule type" value="Genomic_DNA"/>
</dbReference>
<dbReference type="Proteomes" id="UP001177260">
    <property type="component" value="Unassembled WGS sequence"/>
</dbReference>
<keyword evidence="2" id="KW-1185">Reference proteome</keyword>
<evidence type="ECO:0000313" key="1">
    <source>
        <dbReference type="EMBL" id="KAK1144405.1"/>
    </source>
</evidence>
<evidence type="ECO:0000313" key="2">
    <source>
        <dbReference type="Proteomes" id="UP001177260"/>
    </source>
</evidence>
<comment type="caution">
    <text evidence="1">The sequence shown here is derived from an EMBL/GenBank/DDBJ whole genome shotgun (WGS) entry which is preliminary data.</text>
</comment>
<proteinExistence type="predicted"/>